<organism evidence="1 2">
    <name type="scientific">Dreissena polymorpha</name>
    <name type="common">Zebra mussel</name>
    <name type="synonym">Mytilus polymorpha</name>
    <dbReference type="NCBI Taxonomy" id="45954"/>
    <lineage>
        <taxon>Eukaryota</taxon>
        <taxon>Metazoa</taxon>
        <taxon>Spiralia</taxon>
        <taxon>Lophotrochozoa</taxon>
        <taxon>Mollusca</taxon>
        <taxon>Bivalvia</taxon>
        <taxon>Autobranchia</taxon>
        <taxon>Heteroconchia</taxon>
        <taxon>Euheterodonta</taxon>
        <taxon>Imparidentia</taxon>
        <taxon>Neoheterodontei</taxon>
        <taxon>Myida</taxon>
        <taxon>Dreissenoidea</taxon>
        <taxon>Dreissenidae</taxon>
        <taxon>Dreissena</taxon>
    </lineage>
</organism>
<keyword evidence="2" id="KW-1185">Reference proteome</keyword>
<reference evidence="1" key="1">
    <citation type="journal article" date="2019" name="bioRxiv">
        <title>The Genome of the Zebra Mussel, Dreissena polymorpha: A Resource for Invasive Species Research.</title>
        <authorList>
            <person name="McCartney M.A."/>
            <person name="Auch B."/>
            <person name="Kono T."/>
            <person name="Mallez S."/>
            <person name="Zhang Y."/>
            <person name="Obille A."/>
            <person name="Becker A."/>
            <person name="Abrahante J.E."/>
            <person name="Garbe J."/>
            <person name="Badalamenti J.P."/>
            <person name="Herman A."/>
            <person name="Mangelson H."/>
            <person name="Liachko I."/>
            <person name="Sullivan S."/>
            <person name="Sone E.D."/>
            <person name="Koren S."/>
            <person name="Silverstein K.A.T."/>
            <person name="Beckman K.B."/>
            <person name="Gohl D.M."/>
        </authorList>
    </citation>
    <scope>NUCLEOTIDE SEQUENCE</scope>
    <source>
        <strain evidence="1">Duluth1</strain>
        <tissue evidence="1">Whole animal</tissue>
    </source>
</reference>
<gene>
    <name evidence="1" type="ORF">DPMN_049772</name>
</gene>
<reference evidence="1" key="2">
    <citation type="submission" date="2020-11" db="EMBL/GenBank/DDBJ databases">
        <authorList>
            <person name="McCartney M.A."/>
            <person name="Auch B."/>
            <person name="Kono T."/>
            <person name="Mallez S."/>
            <person name="Becker A."/>
            <person name="Gohl D.M."/>
            <person name="Silverstein K.A.T."/>
            <person name="Koren S."/>
            <person name="Bechman K.B."/>
            <person name="Herman A."/>
            <person name="Abrahante J.E."/>
            <person name="Garbe J."/>
        </authorList>
    </citation>
    <scope>NUCLEOTIDE SEQUENCE</scope>
    <source>
        <strain evidence="1">Duluth1</strain>
        <tissue evidence="1">Whole animal</tissue>
    </source>
</reference>
<dbReference type="Proteomes" id="UP000828390">
    <property type="component" value="Unassembled WGS sequence"/>
</dbReference>
<proteinExistence type="predicted"/>
<accession>A0A9D4CFX7</accession>
<evidence type="ECO:0000313" key="1">
    <source>
        <dbReference type="EMBL" id="KAH3723974.1"/>
    </source>
</evidence>
<protein>
    <submittedName>
        <fullName evidence="1">Uncharacterized protein</fullName>
    </submittedName>
</protein>
<name>A0A9D4CFX7_DREPO</name>
<dbReference type="AlphaFoldDB" id="A0A9D4CFX7"/>
<dbReference type="EMBL" id="JAIWYP010000012">
    <property type="protein sequence ID" value="KAH3723974.1"/>
    <property type="molecule type" value="Genomic_DNA"/>
</dbReference>
<sequence>MAGANGIWASVCTEGASIGNASSCVTIINLVRLGNKKVLKMYNCSYLRKAAIRVTEITTGSPPHKNQPIFGSRATDFMLDLKPEDFDLASFFGEKAPVRITSLASPQMILSRLSELFGNSTAFTLEIASKMKEMIWGGSSERKVVMNFSAYSNTSISFARSTKTPGN</sequence>
<comment type="caution">
    <text evidence="1">The sequence shown here is derived from an EMBL/GenBank/DDBJ whole genome shotgun (WGS) entry which is preliminary data.</text>
</comment>
<evidence type="ECO:0000313" key="2">
    <source>
        <dbReference type="Proteomes" id="UP000828390"/>
    </source>
</evidence>